<evidence type="ECO:0000313" key="10">
    <source>
        <dbReference type="Proteomes" id="UP001500213"/>
    </source>
</evidence>
<dbReference type="InterPro" id="IPR016167">
    <property type="entry name" value="FAD-bd_PCMH_sub1"/>
</dbReference>
<dbReference type="PROSITE" id="PS00862">
    <property type="entry name" value="OX2_COVAL_FAD"/>
    <property type="match status" value="1"/>
</dbReference>
<dbReference type="RefSeq" id="WP_344777032.1">
    <property type="nucleotide sequence ID" value="NZ_BAABBX010000015.1"/>
</dbReference>
<dbReference type="Gene3D" id="3.40.462.20">
    <property type="match status" value="1"/>
</dbReference>
<dbReference type="InterPro" id="IPR050416">
    <property type="entry name" value="FAD-linked_Oxidoreductase"/>
</dbReference>
<evidence type="ECO:0000256" key="6">
    <source>
        <dbReference type="SAM" id="MobiDB-lite"/>
    </source>
</evidence>
<organism evidence="9 10">
    <name type="scientific">Gryllotalpicola kribbensis</name>
    <dbReference type="NCBI Taxonomy" id="993084"/>
    <lineage>
        <taxon>Bacteria</taxon>
        <taxon>Bacillati</taxon>
        <taxon>Actinomycetota</taxon>
        <taxon>Actinomycetes</taxon>
        <taxon>Micrococcales</taxon>
        <taxon>Microbacteriaceae</taxon>
        <taxon>Gryllotalpicola</taxon>
    </lineage>
</organism>
<protein>
    <submittedName>
        <fullName evidence="9">FAD-binding oxidoreductase</fullName>
    </submittedName>
</protein>
<evidence type="ECO:0000256" key="3">
    <source>
        <dbReference type="ARBA" id="ARBA00022630"/>
    </source>
</evidence>
<comment type="cofactor">
    <cofactor evidence="1">
        <name>FAD</name>
        <dbReference type="ChEBI" id="CHEBI:57692"/>
    </cofactor>
</comment>
<feature type="compositionally biased region" description="Low complexity" evidence="6">
    <location>
        <begin position="33"/>
        <end position="58"/>
    </location>
</feature>
<evidence type="ECO:0000256" key="2">
    <source>
        <dbReference type="ARBA" id="ARBA00005466"/>
    </source>
</evidence>
<dbReference type="InterPro" id="IPR016166">
    <property type="entry name" value="FAD-bd_PCMH"/>
</dbReference>
<reference evidence="10" key="1">
    <citation type="journal article" date="2019" name="Int. J. Syst. Evol. Microbiol.">
        <title>The Global Catalogue of Microorganisms (GCM) 10K type strain sequencing project: providing services to taxonomists for standard genome sequencing and annotation.</title>
        <authorList>
            <consortium name="The Broad Institute Genomics Platform"/>
            <consortium name="The Broad Institute Genome Sequencing Center for Infectious Disease"/>
            <person name="Wu L."/>
            <person name="Ma J."/>
        </authorList>
    </citation>
    <scope>NUCLEOTIDE SEQUENCE [LARGE SCALE GENOMIC DNA]</scope>
    <source>
        <strain evidence="10">JCM 17593</strain>
    </source>
</reference>
<sequence length="515" mass="52315">MTSARPHLTRRTFLGGGVGLCLAGALAACTNSHPAPTHAPTRTPSPGATTPGTPAGPTSWSELAAATTGAVLRPGSTGWDAARVLRNPRYDTADPRGILRAANADDVVAGLAFARNTKTPVAVRSGGHSFTGWSAGGCPGTDVPPSLVISTAGLDAIELSPDRSSVTIGPGAQLLDVYERLAAAGRAIGGGSCATVGIGGLTLGGGIGVLVRSFGLTCDQLTAATIVTSDGRVHTVSQHDEPDLFWACRGGGGGTAGVVTSLTFRTQAAPPVLMFEITFPWTAAARVVAAWQDWAPAADRRLWSSLKLLGGSRHPGDPVVAVSGTWTGPQSGADASVDQFIAAVGATPLAHTATERSFGDAMRRYAGTGARVSEAATSSIGSRRLAAGQIATLLDQVARASSVPGLTEGGVALDALGGAVADVGAGDTAFPWRSALWTAQYTATFADGTDPAPFDAYVRGFRAAMQPAWGTSAYANYCDASITDPTAYFGPNTARLRGIARSADPAGLFAQPHWV</sequence>
<evidence type="ECO:0000256" key="1">
    <source>
        <dbReference type="ARBA" id="ARBA00001974"/>
    </source>
</evidence>
<evidence type="ECO:0000313" key="9">
    <source>
        <dbReference type="EMBL" id="GAA4191827.1"/>
    </source>
</evidence>
<keyword evidence="3" id="KW-0285">Flavoprotein</keyword>
<feature type="chain" id="PRO_5046419641" evidence="7">
    <location>
        <begin position="28"/>
        <end position="515"/>
    </location>
</feature>
<evidence type="ECO:0000256" key="4">
    <source>
        <dbReference type="ARBA" id="ARBA00022827"/>
    </source>
</evidence>
<name>A0ABP8AVW1_9MICO</name>
<accession>A0ABP8AVW1</accession>
<gene>
    <name evidence="9" type="ORF">GCM10022288_23230</name>
</gene>
<keyword evidence="10" id="KW-1185">Reference proteome</keyword>
<dbReference type="Proteomes" id="UP001500213">
    <property type="component" value="Unassembled WGS sequence"/>
</dbReference>
<evidence type="ECO:0000256" key="7">
    <source>
        <dbReference type="SAM" id="SignalP"/>
    </source>
</evidence>
<dbReference type="PANTHER" id="PTHR42973:SF39">
    <property type="entry name" value="FAD-BINDING PCMH-TYPE DOMAIN-CONTAINING PROTEIN"/>
    <property type="match status" value="1"/>
</dbReference>
<dbReference type="Pfam" id="PF08031">
    <property type="entry name" value="BBE"/>
    <property type="match status" value="1"/>
</dbReference>
<keyword evidence="5" id="KW-0560">Oxidoreductase</keyword>
<dbReference type="Gene3D" id="3.30.465.10">
    <property type="match status" value="1"/>
</dbReference>
<feature type="signal peptide" evidence="7">
    <location>
        <begin position="1"/>
        <end position="27"/>
    </location>
</feature>
<keyword evidence="4" id="KW-0274">FAD</keyword>
<dbReference type="PROSITE" id="PS51387">
    <property type="entry name" value="FAD_PCMH"/>
    <property type="match status" value="1"/>
</dbReference>
<dbReference type="Gene3D" id="3.30.43.10">
    <property type="entry name" value="Uridine Diphospho-n-acetylenolpyruvylglucosamine Reductase, domain 2"/>
    <property type="match status" value="1"/>
</dbReference>
<dbReference type="PROSITE" id="PS51318">
    <property type="entry name" value="TAT"/>
    <property type="match status" value="1"/>
</dbReference>
<comment type="caution">
    <text evidence="9">The sequence shown here is derived from an EMBL/GenBank/DDBJ whole genome shotgun (WGS) entry which is preliminary data.</text>
</comment>
<dbReference type="InterPro" id="IPR006093">
    <property type="entry name" value="Oxy_OxRdtase_FAD_BS"/>
</dbReference>
<dbReference type="PROSITE" id="PS51257">
    <property type="entry name" value="PROKAR_LIPOPROTEIN"/>
    <property type="match status" value="1"/>
</dbReference>
<dbReference type="InterPro" id="IPR006094">
    <property type="entry name" value="Oxid_FAD_bind_N"/>
</dbReference>
<dbReference type="SUPFAM" id="SSF56176">
    <property type="entry name" value="FAD-binding/transporter-associated domain-like"/>
    <property type="match status" value="1"/>
</dbReference>
<dbReference type="InterPro" id="IPR036318">
    <property type="entry name" value="FAD-bd_PCMH-like_sf"/>
</dbReference>
<feature type="region of interest" description="Disordered" evidence="6">
    <location>
        <begin position="33"/>
        <end position="60"/>
    </location>
</feature>
<dbReference type="InterPro" id="IPR012951">
    <property type="entry name" value="BBE"/>
</dbReference>
<comment type="similarity">
    <text evidence="2">Belongs to the oxygen-dependent FAD-linked oxidoreductase family.</text>
</comment>
<dbReference type="InterPro" id="IPR016169">
    <property type="entry name" value="FAD-bd_PCMH_sub2"/>
</dbReference>
<proteinExistence type="inferred from homology"/>
<feature type="domain" description="FAD-binding PCMH-type" evidence="8">
    <location>
        <begin position="91"/>
        <end position="269"/>
    </location>
</feature>
<evidence type="ECO:0000259" key="8">
    <source>
        <dbReference type="PROSITE" id="PS51387"/>
    </source>
</evidence>
<dbReference type="Pfam" id="PF01565">
    <property type="entry name" value="FAD_binding_4"/>
    <property type="match status" value="1"/>
</dbReference>
<keyword evidence="7" id="KW-0732">Signal</keyword>
<dbReference type="PANTHER" id="PTHR42973">
    <property type="entry name" value="BINDING OXIDOREDUCTASE, PUTATIVE (AFU_ORTHOLOGUE AFUA_1G17690)-RELATED"/>
    <property type="match status" value="1"/>
</dbReference>
<evidence type="ECO:0000256" key="5">
    <source>
        <dbReference type="ARBA" id="ARBA00023002"/>
    </source>
</evidence>
<dbReference type="InterPro" id="IPR006311">
    <property type="entry name" value="TAT_signal"/>
</dbReference>
<dbReference type="EMBL" id="BAABBX010000015">
    <property type="protein sequence ID" value="GAA4191827.1"/>
    <property type="molecule type" value="Genomic_DNA"/>
</dbReference>